<dbReference type="EMBL" id="MCGN01000006">
    <property type="protein sequence ID" value="ORY95844.1"/>
    <property type="molecule type" value="Genomic_DNA"/>
</dbReference>
<proteinExistence type="predicted"/>
<dbReference type="STRING" id="13706.A0A1X2HCA7"/>
<dbReference type="OrthoDB" id="408152at2759"/>
<dbReference type="PANTHER" id="PTHR36978">
    <property type="entry name" value="P-LOOP CONTAINING NUCLEOTIDE TRIPHOSPHATE HYDROLASE"/>
    <property type="match status" value="1"/>
</dbReference>
<dbReference type="Pfam" id="PF17784">
    <property type="entry name" value="Sulfotransfer_4"/>
    <property type="match status" value="1"/>
</dbReference>
<sequence>MAPLQVIGAGFSRTGTDSLRVALNRLGYRTHHMKELHMKECDPTASNRFREAYLHPEEPVDWDSLYEGYDAACDVPTVCFLPRLLEKYPDAKVILTDRDPDSWYNSVKRTIYNFHQNVPESAPAYVKDAQNMAKIFLDGDFGTEKFLEDPDAMKAKLVKNSEWVKANVPADRLLVIKVGEGNYQDLCSFLGKDILDEPYPNGNNADDVINFIEDAYAGKASQ</sequence>
<dbReference type="OMA" id="ANWDEVY"/>
<name>A0A1X2HCA7_SYNRA</name>
<dbReference type="AlphaFoldDB" id="A0A1X2HCA7"/>
<dbReference type="SUPFAM" id="SSF52540">
    <property type="entry name" value="P-loop containing nucleoside triphosphate hydrolases"/>
    <property type="match status" value="1"/>
</dbReference>
<dbReference type="Proteomes" id="UP000242180">
    <property type="component" value="Unassembled WGS sequence"/>
</dbReference>
<gene>
    <name evidence="1" type="ORF">BCR43DRAFT_441198</name>
</gene>
<evidence type="ECO:0000313" key="2">
    <source>
        <dbReference type="Proteomes" id="UP000242180"/>
    </source>
</evidence>
<evidence type="ECO:0000313" key="1">
    <source>
        <dbReference type="EMBL" id="ORY95844.1"/>
    </source>
</evidence>
<protein>
    <submittedName>
        <fullName evidence="1">P-loop containing nucleoside triphosphate hydrolase protein</fullName>
    </submittedName>
</protein>
<dbReference type="InterPro" id="IPR040632">
    <property type="entry name" value="Sulfotransfer_4"/>
</dbReference>
<keyword evidence="1" id="KW-0378">Hydrolase</keyword>
<keyword evidence="2" id="KW-1185">Reference proteome</keyword>
<dbReference type="InParanoid" id="A0A1X2HCA7"/>
<dbReference type="GO" id="GO:0016787">
    <property type="term" value="F:hydrolase activity"/>
    <property type="evidence" value="ECO:0007669"/>
    <property type="project" value="UniProtKB-KW"/>
</dbReference>
<dbReference type="PANTHER" id="PTHR36978:SF4">
    <property type="entry name" value="P-LOOP CONTAINING NUCLEOSIDE TRIPHOSPHATE HYDROLASE PROTEIN"/>
    <property type="match status" value="1"/>
</dbReference>
<organism evidence="1 2">
    <name type="scientific">Syncephalastrum racemosum</name>
    <name type="common">Filamentous fungus</name>
    <dbReference type="NCBI Taxonomy" id="13706"/>
    <lineage>
        <taxon>Eukaryota</taxon>
        <taxon>Fungi</taxon>
        <taxon>Fungi incertae sedis</taxon>
        <taxon>Mucoromycota</taxon>
        <taxon>Mucoromycotina</taxon>
        <taxon>Mucoromycetes</taxon>
        <taxon>Mucorales</taxon>
        <taxon>Syncephalastraceae</taxon>
        <taxon>Syncephalastrum</taxon>
    </lineage>
</organism>
<reference evidence="1 2" key="1">
    <citation type="submission" date="2016-07" db="EMBL/GenBank/DDBJ databases">
        <title>Pervasive Adenine N6-methylation of Active Genes in Fungi.</title>
        <authorList>
            <consortium name="DOE Joint Genome Institute"/>
            <person name="Mondo S.J."/>
            <person name="Dannebaum R.O."/>
            <person name="Kuo R.C."/>
            <person name="Labutti K."/>
            <person name="Haridas S."/>
            <person name="Kuo A."/>
            <person name="Salamov A."/>
            <person name="Ahrendt S.R."/>
            <person name="Lipzen A."/>
            <person name="Sullivan W."/>
            <person name="Andreopoulos W.B."/>
            <person name="Clum A."/>
            <person name="Lindquist E."/>
            <person name="Daum C."/>
            <person name="Ramamoorthy G.K."/>
            <person name="Gryganskyi A."/>
            <person name="Culley D."/>
            <person name="Magnuson J.K."/>
            <person name="James T.Y."/>
            <person name="O'Malley M.A."/>
            <person name="Stajich J.E."/>
            <person name="Spatafora J.W."/>
            <person name="Visel A."/>
            <person name="Grigoriev I.V."/>
        </authorList>
    </citation>
    <scope>NUCLEOTIDE SEQUENCE [LARGE SCALE GENOMIC DNA]</scope>
    <source>
        <strain evidence="1 2">NRRL 2496</strain>
    </source>
</reference>
<accession>A0A1X2HCA7</accession>
<dbReference type="Gene3D" id="3.40.50.300">
    <property type="entry name" value="P-loop containing nucleotide triphosphate hydrolases"/>
    <property type="match status" value="1"/>
</dbReference>
<dbReference type="InterPro" id="IPR027417">
    <property type="entry name" value="P-loop_NTPase"/>
</dbReference>
<comment type="caution">
    <text evidence="1">The sequence shown here is derived from an EMBL/GenBank/DDBJ whole genome shotgun (WGS) entry which is preliminary data.</text>
</comment>